<feature type="compositionally biased region" description="Acidic residues" evidence="6">
    <location>
        <begin position="742"/>
        <end position="754"/>
    </location>
</feature>
<gene>
    <name evidence="8" type="ORF">RFI_25066</name>
</gene>
<evidence type="ECO:0000256" key="6">
    <source>
        <dbReference type="SAM" id="MobiDB-lite"/>
    </source>
</evidence>
<keyword evidence="2" id="KW-0812">Transmembrane</keyword>
<dbReference type="Pfam" id="PF00168">
    <property type="entry name" value="C2"/>
    <property type="match status" value="4"/>
</dbReference>
<keyword evidence="4" id="KW-1133">Transmembrane helix</keyword>
<dbReference type="PROSITE" id="PS50004">
    <property type="entry name" value="C2"/>
    <property type="match status" value="4"/>
</dbReference>
<evidence type="ECO:0000256" key="5">
    <source>
        <dbReference type="ARBA" id="ARBA00023136"/>
    </source>
</evidence>
<dbReference type="OrthoDB" id="270970at2759"/>
<dbReference type="InterPro" id="IPR000008">
    <property type="entry name" value="C2_dom"/>
</dbReference>
<name>X6MGY0_RETFI</name>
<dbReference type="GO" id="GO:0016020">
    <property type="term" value="C:membrane"/>
    <property type="evidence" value="ECO:0007669"/>
    <property type="project" value="UniProtKB-SubCell"/>
</dbReference>
<accession>X6MGY0</accession>
<keyword evidence="9" id="KW-1185">Reference proteome</keyword>
<evidence type="ECO:0000256" key="1">
    <source>
        <dbReference type="ARBA" id="ARBA00004167"/>
    </source>
</evidence>
<proteinExistence type="predicted"/>
<feature type="compositionally biased region" description="Basic and acidic residues" evidence="6">
    <location>
        <begin position="794"/>
        <end position="842"/>
    </location>
</feature>
<feature type="domain" description="C2" evidence="7">
    <location>
        <begin position="1113"/>
        <end position="1240"/>
    </location>
</feature>
<evidence type="ECO:0000259" key="7">
    <source>
        <dbReference type="PROSITE" id="PS50004"/>
    </source>
</evidence>
<protein>
    <recommendedName>
        <fullName evidence="7">C2 domain-containing protein</fullName>
    </recommendedName>
</protein>
<dbReference type="SMART" id="SM00239">
    <property type="entry name" value="C2"/>
    <property type="match status" value="3"/>
</dbReference>
<dbReference type="EMBL" id="ASPP01021530">
    <property type="protein sequence ID" value="ETO12310.1"/>
    <property type="molecule type" value="Genomic_DNA"/>
</dbReference>
<feature type="domain" description="C2" evidence="7">
    <location>
        <begin position="185"/>
        <end position="323"/>
    </location>
</feature>
<keyword evidence="5" id="KW-0472">Membrane</keyword>
<evidence type="ECO:0000256" key="2">
    <source>
        <dbReference type="ARBA" id="ARBA00022692"/>
    </source>
</evidence>
<reference evidence="8 9" key="1">
    <citation type="journal article" date="2013" name="Curr. Biol.">
        <title>The Genome of the Foraminiferan Reticulomyxa filosa.</title>
        <authorList>
            <person name="Glockner G."/>
            <person name="Hulsmann N."/>
            <person name="Schleicher M."/>
            <person name="Noegel A.A."/>
            <person name="Eichinger L."/>
            <person name="Gallinger C."/>
            <person name="Pawlowski J."/>
            <person name="Sierra R."/>
            <person name="Euteneuer U."/>
            <person name="Pillet L."/>
            <person name="Moustafa A."/>
            <person name="Platzer M."/>
            <person name="Groth M."/>
            <person name="Szafranski K."/>
            <person name="Schliwa M."/>
        </authorList>
    </citation>
    <scope>NUCLEOTIDE SEQUENCE [LARGE SCALE GENOMIC DNA]</scope>
</reference>
<evidence type="ECO:0000256" key="4">
    <source>
        <dbReference type="ARBA" id="ARBA00022989"/>
    </source>
</evidence>
<feature type="non-terminal residue" evidence="8">
    <location>
        <position position="1"/>
    </location>
</feature>
<evidence type="ECO:0000313" key="8">
    <source>
        <dbReference type="EMBL" id="ETO12310.1"/>
    </source>
</evidence>
<evidence type="ECO:0000313" key="9">
    <source>
        <dbReference type="Proteomes" id="UP000023152"/>
    </source>
</evidence>
<dbReference type="PANTHER" id="PTHR12546">
    <property type="entry name" value="FER-1-LIKE"/>
    <property type="match status" value="1"/>
</dbReference>
<dbReference type="InterPro" id="IPR037724">
    <property type="entry name" value="C2E_Ferlin"/>
</dbReference>
<feature type="domain" description="C2" evidence="7">
    <location>
        <begin position="964"/>
        <end position="1092"/>
    </location>
</feature>
<organism evidence="8 9">
    <name type="scientific">Reticulomyxa filosa</name>
    <dbReference type="NCBI Taxonomy" id="46433"/>
    <lineage>
        <taxon>Eukaryota</taxon>
        <taxon>Sar</taxon>
        <taxon>Rhizaria</taxon>
        <taxon>Retaria</taxon>
        <taxon>Foraminifera</taxon>
        <taxon>Monothalamids</taxon>
        <taxon>Reticulomyxidae</taxon>
        <taxon>Reticulomyxa</taxon>
    </lineage>
</organism>
<dbReference type="SUPFAM" id="SSF49562">
    <property type="entry name" value="C2 domain (Calcium/lipid-binding domain, CaLB)"/>
    <property type="match status" value="4"/>
</dbReference>
<dbReference type="GO" id="GO:0007009">
    <property type="term" value="P:plasma membrane organization"/>
    <property type="evidence" value="ECO:0007669"/>
    <property type="project" value="TreeGrafter"/>
</dbReference>
<feature type="region of interest" description="Disordered" evidence="6">
    <location>
        <begin position="725"/>
        <end position="865"/>
    </location>
</feature>
<feature type="compositionally biased region" description="Low complexity" evidence="6">
    <location>
        <begin position="761"/>
        <end position="770"/>
    </location>
</feature>
<feature type="compositionally biased region" description="Basic residues" evidence="6">
    <location>
        <begin position="850"/>
        <end position="859"/>
    </location>
</feature>
<dbReference type="Proteomes" id="UP000023152">
    <property type="component" value="Unassembled WGS sequence"/>
</dbReference>
<dbReference type="PANTHER" id="PTHR12546:SF33">
    <property type="entry name" value="SPERM VESICLE FUSION PROTEIN FER-1"/>
    <property type="match status" value="1"/>
</dbReference>
<sequence>VDVYQAVEVLGGEGKFGVEMRIRNTGYKTEFVQCEKGTVEWCEVLNLDLEGPKLGGPRDDSGSIALSLPKDPLQCPDVIFYLTKKKEGLSAIGSNVEYISYRRFKWTELVKLGLASPPQWYEFFPSNVLHVLKDDEFPGTVLLGIRCGTESENVGAVNPKARPFLSLGAGGVHDRTDSLLSHEDSISEHNESASLLPTTNLETMGKLTVTVLKASDVPVVDMNGKADPYVKVIVNNEEFKTEPQKGTLNPQWSSGNKFVFEGVSVHDDITVKRLMELINKIKKMKQLELWDWNRLKDTFLGKKDNILLTGLLQEAGKGASQDFSTVKSYVIDSDKYEQKAKITVSFQWDFDPRQKLKRKAKPQAKIGLFQKDDKGDQVKARGVQIMGRPYRKNYLMNVYVYCARDLTAADGNGLSDPFLEVSYCGKKKETVVKKKTLNPQWMQMLTLNVDVPQPAEYAPRVRCAVYDWDQLGSNDLLARFFIPFKTIRKMEKTKKAEWFPLQDKMGNKLEAKGVYLAVELVDPSARNHVPLFSMDYESTPIDLHFLVIGVRELKSSLGVSKPQLVSTVPIAGDMVEVATDPSSDPSPKDANWLVIKKMTLDLPKNFELAPVVSLVIRDNKFGGLIKHDIGNAPLKIDKFMEKIDEDGTDWIIKDTAKKILDENELHTEIKAEEEAEWRAFQAEKRVRELALGKTKGIIEDLEILTLEQIETIKLEEAEKKSSALAKVLGPKGRGGKPTEMEAVPDESESDDNESQGDALSDTTTAAGTDVDTVDKTKDKDASDVDLVSSDEADDNKKEEKKYENPEDELKRAQEEQEKKLAEEEKLLENKSEDGKDGENKDGEDGDGDKKKKKKKKKSQKQKDDEIRKNAEKLLKEWDTDAEEFCFDIDSKVAYNPEDFEPDYLKGRRKVKHELEDAKDLDLEPFEGISLWTGQTGGLKLFGQHRREVGKLKGLWKLTDHSINEKNPFGQGLKSLMQTRVVACRLYILNGIHLVSTDNDNSSDPYLVVKLGRESFSTRSRYLANTLEPKFHEKFEFRTRLPGPSQVTIEVWDWDGIGDDLVGVTVVDIEDRWFSRDWRRLRVKPLEERTLWNPRSQASFGKLRLWVDLLNQDDARNIPMIDISLPPKEKFEMRLIVWKAKDVVIKDELTDQNDLRVTCKLKLEEWQEQETDTHWRAKFGKGSWNWRCLYPVELPIDVRTQLSLSMWDQDIFTASDSIGEVNVALDLLLKQAYLQRVDKPRLILRKDQTKRFWLDFTHSNFTGVQAKCQISMELMSAEEAAKYPAGIGRSDPNNNPFLPPPEGRLYWVCSIPFYICTYI</sequence>
<dbReference type="InterPro" id="IPR035892">
    <property type="entry name" value="C2_domain_sf"/>
</dbReference>
<dbReference type="InterPro" id="IPR037721">
    <property type="entry name" value="Ferlin"/>
</dbReference>
<feature type="domain" description="C2" evidence="7">
    <location>
        <begin position="377"/>
        <end position="499"/>
    </location>
</feature>
<dbReference type="CDD" id="cd04037">
    <property type="entry name" value="C2E_Ferlin"/>
    <property type="match status" value="1"/>
</dbReference>
<comment type="subcellular location">
    <subcellularLocation>
        <location evidence="1">Membrane</location>
        <topology evidence="1">Single-pass membrane protein</topology>
    </subcellularLocation>
</comment>
<dbReference type="Gene3D" id="2.60.40.150">
    <property type="entry name" value="C2 domain"/>
    <property type="match status" value="4"/>
</dbReference>
<feature type="compositionally biased region" description="Basic and acidic residues" evidence="6">
    <location>
        <begin position="772"/>
        <end position="782"/>
    </location>
</feature>
<dbReference type="OMA" id="RAFEANC"/>
<keyword evidence="3" id="KW-0677">Repeat</keyword>
<evidence type="ECO:0000256" key="3">
    <source>
        <dbReference type="ARBA" id="ARBA00022737"/>
    </source>
</evidence>
<comment type="caution">
    <text evidence="8">The sequence shown here is derived from an EMBL/GenBank/DDBJ whole genome shotgun (WGS) entry which is preliminary data.</text>
</comment>